<organism evidence="2 3">
    <name type="scientific">Allacma fusca</name>
    <dbReference type="NCBI Taxonomy" id="39272"/>
    <lineage>
        <taxon>Eukaryota</taxon>
        <taxon>Metazoa</taxon>
        <taxon>Ecdysozoa</taxon>
        <taxon>Arthropoda</taxon>
        <taxon>Hexapoda</taxon>
        <taxon>Collembola</taxon>
        <taxon>Symphypleona</taxon>
        <taxon>Sminthuridae</taxon>
        <taxon>Allacma</taxon>
    </lineage>
</organism>
<dbReference type="PANTHER" id="PTHR34153:SF2">
    <property type="entry name" value="SI:CH211-262H13.3-RELATED"/>
    <property type="match status" value="1"/>
</dbReference>
<dbReference type="InterPro" id="IPR032071">
    <property type="entry name" value="DUF4806"/>
</dbReference>
<dbReference type="EMBL" id="CAJVCH010173583">
    <property type="protein sequence ID" value="CAG7729113.1"/>
    <property type="molecule type" value="Genomic_DNA"/>
</dbReference>
<gene>
    <name evidence="2" type="ORF">AFUS01_LOCUS17850</name>
</gene>
<comment type="caution">
    <text evidence="2">The sequence shown here is derived from an EMBL/GenBank/DDBJ whole genome shotgun (WGS) entry which is preliminary data.</text>
</comment>
<evidence type="ECO:0000313" key="2">
    <source>
        <dbReference type="EMBL" id="CAG7729113.1"/>
    </source>
</evidence>
<evidence type="ECO:0000313" key="3">
    <source>
        <dbReference type="Proteomes" id="UP000708208"/>
    </source>
</evidence>
<dbReference type="OrthoDB" id="8859298at2759"/>
<dbReference type="Proteomes" id="UP000708208">
    <property type="component" value="Unassembled WGS sequence"/>
</dbReference>
<dbReference type="PANTHER" id="PTHR34153">
    <property type="entry name" value="SI:CH211-262H13.3-RELATED-RELATED"/>
    <property type="match status" value="1"/>
</dbReference>
<proteinExistence type="predicted"/>
<name>A0A8J2JX60_9HEXA</name>
<feature type="domain" description="DUF4806" evidence="1">
    <location>
        <begin position="231"/>
        <end position="306"/>
    </location>
</feature>
<dbReference type="Pfam" id="PF16064">
    <property type="entry name" value="DUF4806"/>
    <property type="match status" value="1"/>
</dbReference>
<keyword evidence="3" id="KW-1185">Reference proteome</keyword>
<reference evidence="2" key="1">
    <citation type="submission" date="2021-06" db="EMBL/GenBank/DDBJ databases">
        <authorList>
            <person name="Hodson N. C."/>
            <person name="Mongue J. A."/>
            <person name="Jaron S. K."/>
        </authorList>
    </citation>
    <scope>NUCLEOTIDE SEQUENCE</scope>
</reference>
<evidence type="ECO:0000259" key="1">
    <source>
        <dbReference type="Pfam" id="PF16064"/>
    </source>
</evidence>
<accession>A0A8J2JX60</accession>
<dbReference type="AlphaFoldDB" id="A0A8J2JX60"/>
<protein>
    <recommendedName>
        <fullName evidence="1">DUF4806 domain-containing protein</fullName>
    </recommendedName>
</protein>
<sequence>MAAEKPFAIVHFTETEEIELVPTKWLRQTCYWPNYKKDEKITAAVKGLSSPCKSEWSVHEIRLLHTFNSYDEAKPNVSHFEEFSELSECDSPKDLPQLKSRTGRILKKNQIKFGISSNFEAIANVSKHFHLGLVNPPKFPDSLEDSHLSEDESSSIVVNSNTACSSPEPINNGHAMSSIFEEKFKEFQKDVFMKMATIEANQNTMLNAIRSLLNNTRVNNFAVSQRQEQQPDFGFPFASKESLLNFDSKLKNDHPFRQSAIRYLKSLGGSDLPSTVAEILKKLMTFKVAYHFNYTGMHGKADFSSLNTNELVFDIVKLNPRTSTETMVSVRNRIKVWVQHAGDKLTSEERRAILSEIAASVGGD</sequence>